<dbReference type="SUPFAM" id="SSF102712">
    <property type="entry name" value="JAB1/MPN domain"/>
    <property type="match status" value="1"/>
</dbReference>
<dbReference type="GO" id="GO:0006508">
    <property type="term" value="P:proteolysis"/>
    <property type="evidence" value="ECO:0007669"/>
    <property type="project" value="UniProtKB-KW"/>
</dbReference>
<evidence type="ECO:0000256" key="4">
    <source>
        <dbReference type="ARBA" id="ARBA00022833"/>
    </source>
</evidence>
<evidence type="ECO:0000256" key="1">
    <source>
        <dbReference type="ARBA" id="ARBA00022670"/>
    </source>
</evidence>
<feature type="region of interest" description="Disordered" evidence="7">
    <location>
        <begin position="253"/>
        <end position="274"/>
    </location>
</feature>
<dbReference type="PANTHER" id="PTHR30471:SF3">
    <property type="entry name" value="UPF0758 PROTEIN YEES-RELATED"/>
    <property type="match status" value="1"/>
</dbReference>
<evidence type="ECO:0000313" key="10">
    <source>
        <dbReference type="Proteomes" id="UP000516369"/>
    </source>
</evidence>
<feature type="domain" description="MPN" evidence="8">
    <location>
        <begin position="130"/>
        <end position="252"/>
    </location>
</feature>
<evidence type="ECO:0000313" key="9">
    <source>
        <dbReference type="EMBL" id="QNT71324.1"/>
    </source>
</evidence>
<dbReference type="Gene3D" id="3.40.140.10">
    <property type="entry name" value="Cytidine Deaminase, domain 2"/>
    <property type="match status" value="1"/>
</dbReference>
<dbReference type="AlphaFoldDB" id="A0A7H1N6I8"/>
<reference evidence="9 10" key="1">
    <citation type="submission" date="2020-05" db="EMBL/GenBank/DDBJ databases">
        <title>Complete closed genome sequence of Defluviicoccus vanus.</title>
        <authorList>
            <person name="Bessarab I."/>
            <person name="Arumugam K."/>
            <person name="Maszenan A.M."/>
            <person name="Seviour R.J."/>
            <person name="Williams R.B."/>
        </authorList>
    </citation>
    <scope>NUCLEOTIDE SEQUENCE [LARGE SCALE GENOMIC DNA]</scope>
    <source>
        <strain evidence="9 10">Ben 114</strain>
    </source>
</reference>
<organism evidence="9 10">
    <name type="scientific">Defluviicoccus vanus</name>
    <dbReference type="NCBI Taxonomy" id="111831"/>
    <lineage>
        <taxon>Bacteria</taxon>
        <taxon>Pseudomonadati</taxon>
        <taxon>Pseudomonadota</taxon>
        <taxon>Alphaproteobacteria</taxon>
        <taxon>Rhodospirillales</taxon>
        <taxon>Rhodospirillaceae</taxon>
        <taxon>Defluviicoccus</taxon>
    </lineage>
</organism>
<dbReference type="Proteomes" id="UP000516369">
    <property type="component" value="Chromosome"/>
</dbReference>
<gene>
    <name evidence="9" type="primary">radC</name>
    <name evidence="9" type="ORF">HQ394_13550</name>
</gene>
<dbReference type="EMBL" id="CP053923">
    <property type="protein sequence ID" value="QNT71324.1"/>
    <property type="molecule type" value="Genomic_DNA"/>
</dbReference>
<sequence length="274" mass="30182">MGWVGHGGVDAATQRGEKGRVTEVAPSVSGEDVDLRWKVLCSQALAASEKALSDEDLLALLLTHGGSPATSRRMATQLISRFETFGSVISARTEQIRSAADIDPGTIDFLRLVRAAGTRLAREECSDRPVVDSWDKLIAYLRTAMAHETIEQFRVLFLDRRNVLIADEVQHRGTIDHTPVYPREVVKRALDLDASAIIMAHNHPSNHPAPSKADVEMTRTVREIVESLGIALHDHIVISRRGHTSFRQMGLLDGAPSHRRTNLADHQPTLMEAA</sequence>
<dbReference type="Pfam" id="PF04002">
    <property type="entry name" value="RadC"/>
    <property type="match status" value="1"/>
</dbReference>
<dbReference type="PROSITE" id="PS50249">
    <property type="entry name" value="MPN"/>
    <property type="match status" value="1"/>
</dbReference>
<proteinExistence type="inferred from homology"/>
<dbReference type="GO" id="GO:0046872">
    <property type="term" value="F:metal ion binding"/>
    <property type="evidence" value="ECO:0007669"/>
    <property type="project" value="UniProtKB-KW"/>
</dbReference>
<keyword evidence="2" id="KW-0479">Metal-binding</keyword>
<dbReference type="NCBIfam" id="TIGR00608">
    <property type="entry name" value="radc"/>
    <property type="match status" value="1"/>
</dbReference>
<evidence type="ECO:0000259" key="8">
    <source>
        <dbReference type="PROSITE" id="PS50249"/>
    </source>
</evidence>
<dbReference type="InterPro" id="IPR025657">
    <property type="entry name" value="RadC_JAB"/>
</dbReference>
<comment type="similarity">
    <text evidence="6">Belongs to the UPF0758 family.</text>
</comment>
<evidence type="ECO:0000256" key="3">
    <source>
        <dbReference type="ARBA" id="ARBA00022801"/>
    </source>
</evidence>
<keyword evidence="10" id="KW-1185">Reference proteome</keyword>
<evidence type="ECO:0000256" key="6">
    <source>
        <dbReference type="RuleBase" id="RU003797"/>
    </source>
</evidence>
<dbReference type="KEGG" id="dvn:HQ394_13550"/>
<dbReference type="CDD" id="cd08071">
    <property type="entry name" value="MPN_DUF2466"/>
    <property type="match status" value="1"/>
</dbReference>
<dbReference type="PANTHER" id="PTHR30471">
    <property type="entry name" value="DNA REPAIR PROTEIN RADC"/>
    <property type="match status" value="1"/>
</dbReference>
<keyword evidence="3" id="KW-0378">Hydrolase</keyword>
<evidence type="ECO:0000256" key="2">
    <source>
        <dbReference type="ARBA" id="ARBA00022723"/>
    </source>
</evidence>
<keyword evidence="5" id="KW-0482">Metalloprotease</keyword>
<dbReference type="NCBIfam" id="NF000642">
    <property type="entry name" value="PRK00024.1"/>
    <property type="match status" value="1"/>
</dbReference>
<name>A0A7H1N6I8_9PROT</name>
<dbReference type="InterPro" id="IPR001405">
    <property type="entry name" value="UPF0758"/>
</dbReference>
<protein>
    <submittedName>
        <fullName evidence="9">DNA repair protein RadC</fullName>
    </submittedName>
</protein>
<keyword evidence="1" id="KW-0645">Protease</keyword>
<evidence type="ECO:0000256" key="5">
    <source>
        <dbReference type="ARBA" id="ARBA00023049"/>
    </source>
</evidence>
<feature type="region of interest" description="Disordered" evidence="7">
    <location>
        <begin position="1"/>
        <end position="25"/>
    </location>
</feature>
<evidence type="ECO:0000256" key="7">
    <source>
        <dbReference type="SAM" id="MobiDB-lite"/>
    </source>
</evidence>
<keyword evidence="4" id="KW-0862">Zinc</keyword>
<dbReference type="GO" id="GO:0008237">
    <property type="term" value="F:metallopeptidase activity"/>
    <property type="evidence" value="ECO:0007669"/>
    <property type="project" value="UniProtKB-KW"/>
</dbReference>
<accession>A0A7H1N6I8</accession>
<dbReference type="InterPro" id="IPR037518">
    <property type="entry name" value="MPN"/>
</dbReference>